<evidence type="ECO:0000313" key="1">
    <source>
        <dbReference type="EMBL" id="MPM97108.1"/>
    </source>
</evidence>
<reference evidence="1" key="1">
    <citation type="submission" date="2019-08" db="EMBL/GenBank/DDBJ databases">
        <authorList>
            <person name="Kucharzyk K."/>
            <person name="Murdoch R.W."/>
            <person name="Higgins S."/>
            <person name="Loffler F."/>
        </authorList>
    </citation>
    <scope>NUCLEOTIDE SEQUENCE</scope>
</reference>
<accession>A0A645E792</accession>
<organism evidence="1">
    <name type="scientific">bioreactor metagenome</name>
    <dbReference type="NCBI Taxonomy" id="1076179"/>
    <lineage>
        <taxon>unclassified sequences</taxon>
        <taxon>metagenomes</taxon>
        <taxon>ecological metagenomes</taxon>
    </lineage>
</organism>
<gene>
    <name evidence="1" type="ORF">SDC9_144281</name>
</gene>
<comment type="caution">
    <text evidence="1">The sequence shown here is derived from an EMBL/GenBank/DDBJ whole genome shotgun (WGS) entry which is preliminary data.</text>
</comment>
<proteinExistence type="predicted"/>
<dbReference type="EMBL" id="VSSQ01043427">
    <property type="protein sequence ID" value="MPM97108.1"/>
    <property type="molecule type" value="Genomic_DNA"/>
</dbReference>
<protein>
    <submittedName>
        <fullName evidence="1">Uncharacterized protein</fullName>
    </submittedName>
</protein>
<dbReference type="AlphaFoldDB" id="A0A645E792"/>
<sequence>MQVKYGYYRGIVSKGSSKEVVYSLTPVQDHGIVIYPAQKPLLVDITLG</sequence>
<name>A0A645E792_9ZZZZ</name>